<dbReference type="EMBL" id="BARS01024527">
    <property type="protein sequence ID" value="GAG08942.1"/>
    <property type="molecule type" value="Genomic_DNA"/>
</dbReference>
<reference evidence="1" key="1">
    <citation type="journal article" date="2014" name="Front. Microbiol.">
        <title>High frequency of phylogenetically diverse reductive dehalogenase-homologous genes in deep subseafloor sedimentary metagenomes.</title>
        <authorList>
            <person name="Kawai M."/>
            <person name="Futagami T."/>
            <person name="Toyoda A."/>
            <person name="Takaki Y."/>
            <person name="Nishi S."/>
            <person name="Hori S."/>
            <person name="Arai W."/>
            <person name="Tsubouchi T."/>
            <person name="Morono Y."/>
            <person name="Uchiyama I."/>
            <person name="Ito T."/>
            <person name="Fujiyama A."/>
            <person name="Inagaki F."/>
            <person name="Takami H."/>
        </authorList>
    </citation>
    <scope>NUCLEOTIDE SEQUENCE</scope>
    <source>
        <strain evidence="1">Expedition CK06-06</strain>
    </source>
</reference>
<feature type="non-terminal residue" evidence="1">
    <location>
        <position position="41"/>
    </location>
</feature>
<comment type="caution">
    <text evidence="1">The sequence shown here is derived from an EMBL/GenBank/DDBJ whole genome shotgun (WGS) entry which is preliminary data.</text>
</comment>
<dbReference type="AlphaFoldDB" id="X0VCD7"/>
<accession>X0VCD7</accession>
<protein>
    <submittedName>
        <fullName evidence="1">Uncharacterized protein</fullName>
    </submittedName>
</protein>
<gene>
    <name evidence="1" type="ORF">S01H1_38927</name>
</gene>
<evidence type="ECO:0000313" key="1">
    <source>
        <dbReference type="EMBL" id="GAG08942.1"/>
    </source>
</evidence>
<proteinExistence type="predicted"/>
<sequence>MPSREGRKAAERAQHLAGLSAVIPSQERIRYVGDGSGAQIT</sequence>
<name>X0VCD7_9ZZZZ</name>
<organism evidence="1">
    <name type="scientific">marine sediment metagenome</name>
    <dbReference type="NCBI Taxonomy" id="412755"/>
    <lineage>
        <taxon>unclassified sequences</taxon>
        <taxon>metagenomes</taxon>
        <taxon>ecological metagenomes</taxon>
    </lineage>
</organism>